<dbReference type="HOGENOM" id="CLU_006824_1_0_1"/>
<feature type="compositionally biased region" description="Acidic residues" evidence="1">
    <location>
        <begin position="692"/>
        <end position="707"/>
    </location>
</feature>
<dbReference type="EMBL" id="KN832576">
    <property type="protein sequence ID" value="KII83549.1"/>
    <property type="molecule type" value="Genomic_DNA"/>
</dbReference>
<protein>
    <submittedName>
        <fullName evidence="2">Uncharacterized protein</fullName>
    </submittedName>
</protein>
<keyword evidence="3" id="KW-1185">Reference proteome</keyword>
<name>A0A0C9T2Q5_PLICR</name>
<dbReference type="Proteomes" id="UP000053263">
    <property type="component" value="Unassembled WGS sequence"/>
</dbReference>
<gene>
    <name evidence="2" type="ORF">PLICRDRAFT_180322</name>
</gene>
<organism evidence="2 3">
    <name type="scientific">Plicaturopsis crispa FD-325 SS-3</name>
    <dbReference type="NCBI Taxonomy" id="944288"/>
    <lineage>
        <taxon>Eukaryota</taxon>
        <taxon>Fungi</taxon>
        <taxon>Dikarya</taxon>
        <taxon>Basidiomycota</taxon>
        <taxon>Agaricomycotina</taxon>
        <taxon>Agaricomycetes</taxon>
        <taxon>Agaricomycetidae</taxon>
        <taxon>Amylocorticiales</taxon>
        <taxon>Amylocorticiaceae</taxon>
        <taxon>Plicatura</taxon>
        <taxon>Plicaturopsis crispa</taxon>
    </lineage>
</organism>
<reference evidence="2 3" key="1">
    <citation type="submission" date="2014-06" db="EMBL/GenBank/DDBJ databases">
        <title>Evolutionary Origins and Diversification of the Mycorrhizal Mutualists.</title>
        <authorList>
            <consortium name="DOE Joint Genome Institute"/>
            <consortium name="Mycorrhizal Genomics Consortium"/>
            <person name="Kohler A."/>
            <person name="Kuo A."/>
            <person name="Nagy L.G."/>
            <person name="Floudas D."/>
            <person name="Copeland A."/>
            <person name="Barry K.W."/>
            <person name="Cichocki N."/>
            <person name="Veneault-Fourrey C."/>
            <person name="LaButti K."/>
            <person name="Lindquist E.A."/>
            <person name="Lipzen A."/>
            <person name="Lundell T."/>
            <person name="Morin E."/>
            <person name="Murat C."/>
            <person name="Riley R."/>
            <person name="Ohm R."/>
            <person name="Sun H."/>
            <person name="Tunlid A."/>
            <person name="Henrissat B."/>
            <person name="Grigoriev I.V."/>
            <person name="Hibbett D.S."/>
            <person name="Martin F."/>
        </authorList>
    </citation>
    <scope>NUCLEOTIDE SEQUENCE [LARGE SCALE GENOMIC DNA]</scope>
    <source>
        <strain evidence="2 3">FD-325 SS-3</strain>
    </source>
</reference>
<evidence type="ECO:0000313" key="3">
    <source>
        <dbReference type="Proteomes" id="UP000053263"/>
    </source>
</evidence>
<accession>A0A0C9T2Q5</accession>
<evidence type="ECO:0000313" key="2">
    <source>
        <dbReference type="EMBL" id="KII83549.1"/>
    </source>
</evidence>
<proteinExistence type="predicted"/>
<feature type="compositionally biased region" description="Basic and acidic residues" evidence="1">
    <location>
        <begin position="708"/>
        <end position="717"/>
    </location>
</feature>
<evidence type="ECO:0000256" key="1">
    <source>
        <dbReference type="SAM" id="MobiDB-lite"/>
    </source>
</evidence>
<feature type="region of interest" description="Disordered" evidence="1">
    <location>
        <begin position="686"/>
        <end position="717"/>
    </location>
</feature>
<sequence length="717" mass="80003">MNEASSLTASGDATSLRSINFEAGCVTYAAPSYTSDDTAPPVPQVRAFFIHSSINHTSSTQVEGWLHRVNEICEVFGRSPLAQRKNITFSVREFLAKLKGMNGDHASDQKLTVKIMREFKEKSMYTSLGYDAVIMKMPYAALVSELLDENNLKSAAAEHGDSAWDFLFAVDAAPRNGAAMDDLALRLGEEDFASRSVDEQRQLTLLFWAGCCMHKDLNAFKAGRSRNGTLLGFTAWRWAVPLPNKDNDAAIQRAKESGVEPLSIRAMIKFAWGGMKLVELTGALLNNKDDKIGHQDGHRNYFFITIGRSRKFPAIHKARYHTRGDGAVELVTYDAEYIEYLEIHRVMKGNAMFNHAELNVHRGIRCRKTLAELIAVGWYMLAVGYPYICAVRGPGTEQTNILDLGPLHVRVKNHIQKLINDPDIIFGANISYKLATLDGEPWRKPEVTISAFVKKSAENPNARPLFLFLLFCKGALPAWDRFTSEFDAGGLIDTSTPQERAAAFMPSTNDANEGLLGQLRKSSRENPNTTIGHFEAQTIFNRNNIQAFMDANFDSDDDTFIMREARARDESHIEAQRRDQMLAYNASLAAATRTKQAEKKQKASDTLAKILLIIIVTDLDALKRMTVKAIDEQVTAHRYQDKLACRQADEGVPIKARTPNKSSKYAALLEAVQRYTDTGHLLAGAVNGSQEENMEVDHEEEEEEDQIGYERMDTSAG</sequence>
<dbReference type="OrthoDB" id="3246627at2759"/>
<dbReference type="AlphaFoldDB" id="A0A0C9T2Q5"/>